<feature type="signal peptide" evidence="1">
    <location>
        <begin position="1"/>
        <end position="21"/>
    </location>
</feature>
<evidence type="ECO:0000313" key="2">
    <source>
        <dbReference type="EMBL" id="QNN70926.1"/>
    </source>
</evidence>
<dbReference type="EMBL" id="CP060719">
    <property type="protein sequence ID" value="QNN70926.1"/>
    <property type="molecule type" value="Genomic_DNA"/>
</dbReference>
<dbReference type="SUPFAM" id="SSF50939">
    <property type="entry name" value="Sialidases"/>
    <property type="match status" value="1"/>
</dbReference>
<accession>A0A7G9SSV1</accession>
<evidence type="ECO:0000313" key="3">
    <source>
        <dbReference type="Proteomes" id="UP000515804"/>
    </source>
</evidence>
<evidence type="ECO:0000256" key="1">
    <source>
        <dbReference type="SAM" id="SignalP"/>
    </source>
</evidence>
<protein>
    <recommendedName>
        <fullName evidence="4">Exo-alpha-sialidase</fullName>
    </recommendedName>
</protein>
<keyword evidence="1" id="KW-0732">Signal</keyword>
<feature type="chain" id="PRO_5028977990" description="Exo-alpha-sialidase" evidence="1">
    <location>
        <begin position="22"/>
        <end position="428"/>
    </location>
</feature>
<dbReference type="RefSeq" id="WP_187553441.1">
    <property type="nucleotide sequence ID" value="NZ_BMZL01000001.1"/>
</dbReference>
<gene>
    <name evidence="2" type="ORF">H9L16_04910</name>
</gene>
<sequence length="428" mass="45623">MKTPIKTRIALALFFSIATLAACKGDDAPSVARPGNGDYSVQDWVLPAQPGSMAPDLRVAPDGRVLISWLNRQQGRRNVLQFASYTVAGGWQSQPRTIAVGQSLVANWADTPHMLATADGALWVQWLQASAASPSAYDVALARSRDGGMTWNQITRVNDDTTDSEHGFAALWPRGADAIGIAWLDGREQHMPADGEQKDAAHHGTGAMQLRANGFDMDLARGADALVDARACDCCQTDVAMTDRGPLLAWRDRGDDEVRDIVVARLQDDGAWSKPIPVHADGWKIEACPVNGPAIAARGNDAVVAWYTEAGGTPVVRIARSTNAGDAFAAPLAVDTGAAVRGQVDVAIDEQQAWVAWLREDAKGQSLMLARYTPDLSKRLQLIEVAKLSARGHASGTPRLAVDAGGAWLAWTDVVDGAADLQGARIAR</sequence>
<name>A0A7G9SSV1_9GAMM</name>
<dbReference type="AlphaFoldDB" id="A0A7G9SSV1"/>
<dbReference type="InterPro" id="IPR036278">
    <property type="entry name" value="Sialidase_sf"/>
</dbReference>
<keyword evidence="3" id="KW-1185">Reference proteome</keyword>
<dbReference type="Proteomes" id="UP000515804">
    <property type="component" value="Chromosome"/>
</dbReference>
<dbReference type="Gene3D" id="2.120.10.10">
    <property type="match status" value="1"/>
</dbReference>
<dbReference type="PROSITE" id="PS51257">
    <property type="entry name" value="PROKAR_LIPOPROTEIN"/>
    <property type="match status" value="1"/>
</dbReference>
<evidence type="ECO:0008006" key="4">
    <source>
        <dbReference type="Google" id="ProtNLM"/>
    </source>
</evidence>
<dbReference type="KEGG" id="tcn:H9L16_04910"/>
<organism evidence="2 3">
    <name type="scientific">Thermomonas carbonis</name>
    <dbReference type="NCBI Taxonomy" id="1463158"/>
    <lineage>
        <taxon>Bacteria</taxon>
        <taxon>Pseudomonadati</taxon>
        <taxon>Pseudomonadota</taxon>
        <taxon>Gammaproteobacteria</taxon>
        <taxon>Lysobacterales</taxon>
        <taxon>Lysobacteraceae</taxon>
        <taxon>Thermomonas</taxon>
    </lineage>
</organism>
<reference evidence="2 3" key="1">
    <citation type="submission" date="2020-08" db="EMBL/GenBank/DDBJ databases">
        <title>Genome sequence of Thermomonas carbonis KCTC 42013T.</title>
        <authorList>
            <person name="Hyun D.-W."/>
            <person name="Bae J.-W."/>
        </authorList>
    </citation>
    <scope>NUCLEOTIDE SEQUENCE [LARGE SCALE GENOMIC DNA]</scope>
    <source>
        <strain evidence="2 3">KCTC 42013</strain>
    </source>
</reference>
<proteinExistence type="predicted"/>